<dbReference type="PANTHER" id="PTHR37291:SF1">
    <property type="entry name" value="TYPE IV METHYL-DIRECTED RESTRICTION ENZYME ECOKMCRB SUBUNIT"/>
    <property type="match status" value="1"/>
</dbReference>
<dbReference type="SUPFAM" id="SSF52540">
    <property type="entry name" value="P-loop containing nucleoside triphosphate hydrolases"/>
    <property type="match status" value="1"/>
</dbReference>
<dbReference type="PANTHER" id="PTHR37291">
    <property type="entry name" value="5-METHYLCYTOSINE-SPECIFIC RESTRICTION ENZYME B"/>
    <property type="match status" value="1"/>
</dbReference>
<dbReference type="Gene3D" id="3.40.50.300">
    <property type="entry name" value="P-loop containing nucleotide triphosphate hydrolases"/>
    <property type="match status" value="1"/>
</dbReference>
<dbReference type="EMBL" id="BAABCS010000009">
    <property type="protein sequence ID" value="GAA4046334.1"/>
    <property type="molecule type" value="Genomic_DNA"/>
</dbReference>
<feature type="domain" description="ATPase dynein-related AAA" evidence="1">
    <location>
        <begin position="234"/>
        <end position="402"/>
    </location>
</feature>
<name>A0ABP7UKW4_9FLAO</name>
<comment type="caution">
    <text evidence="2">The sequence shown here is derived from an EMBL/GenBank/DDBJ whole genome shotgun (WGS) entry which is preliminary data.</text>
</comment>
<sequence length="558" mass="65259">MRLNLSTMFTKISSPIKSGGNAGWNLEIGQSEKYNFTFTHSGVSEIFNGMLYNKVKDETLFNYGSESGEKKFKLISVFNNIKLKIFDVEDSNFKIHEMVNPFIFLLMEDDSESHSNENSKRHILKFKKAFKYSDISNDKFYDEIDNIIGLNTPWFGIEMNYYPVIEKESNLLVFDIIKCKKGEKDYYLDSSARGKFWNKYIKMYDNSLIENPGNNETIYNKINLPDHESGLNKIFYGAPGTGKSYKVDTLIQGLESKYYERVTFHPEFDNASFIGGYKPISTKDENGDDIIKYKFIPQSFTNIYARAWQNIENPYYMVIEEINRGNCAEIFGELFQLLDRNSNYSVSPSSELKEYLENEVFEDKNHEGIINGLKLPPNLNIYATMNTSDQSLFPMDSAFKRRWDWEYIPICYKTTDDFGKPNDSYYFEIDIENGKKYSWLDFIKIVNLNHIKINPSLGMDKCIGNYFIKPDNDKTISLQPFINKVIFYLWNDVFKDEDNKVFEENTSYEDFFPISSNGKKKINELFDRIELLPIKDYKENQQEPKLGLVAEDKEEMDS</sequence>
<dbReference type="InterPro" id="IPR011704">
    <property type="entry name" value="ATPase_dyneun-rel_AAA"/>
</dbReference>
<proteinExistence type="predicted"/>
<protein>
    <recommendedName>
        <fullName evidence="1">ATPase dynein-related AAA domain-containing protein</fullName>
    </recommendedName>
</protein>
<reference evidence="3" key="1">
    <citation type="journal article" date="2019" name="Int. J. Syst. Evol. Microbiol.">
        <title>The Global Catalogue of Microorganisms (GCM) 10K type strain sequencing project: providing services to taxonomists for standard genome sequencing and annotation.</title>
        <authorList>
            <consortium name="The Broad Institute Genomics Platform"/>
            <consortium name="The Broad Institute Genome Sequencing Center for Infectious Disease"/>
            <person name="Wu L."/>
            <person name="Ma J."/>
        </authorList>
    </citation>
    <scope>NUCLEOTIDE SEQUENCE [LARGE SCALE GENOMIC DNA]</scope>
    <source>
        <strain evidence="3">JCM 17068</strain>
    </source>
</reference>
<evidence type="ECO:0000313" key="2">
    <source>
        <dbReference type="EMBL" id="GAA4046334.1"/>
    </source>
</evidence>
<evidence type="ECO:0000313" key="3">
    <source>
        <dbReference type="Proteomes" id="UP001500426"/>
    </source>
</evidence>
<accession>A0ABP7UKW4</accession>
<organism evidence="2 3">
    <name type="scientific">Flavobacterium chungnamense</name>
    <dbReference type="NCBI Taxonomy" id="706182"/>
    <lineage>
        <taxon>Bacteria</taxon>
        <taxon>Pseudomonadati</taxon>
        <taxon>Bacteroidota</taxon>
        <taxon>Flavobacteriia</taxon>
        <taxon>Flavobacteriales</taxon>
        <taxon>Flavobacteriaceae</taxon>
        <taxon>Flavobacterium</taxon>
    </lineage>
</organism>
<gene>
    <name evidence="2" type="ORF">GCM10022388_09690</name>
</gene>
<dbReference type="Pfam" id="PF07728">
    <property type="entry name" value="AAA_5"/>
    <property type="match status" value="1"/>
</dbReference>
<keyword evidence="3" id="KW-1185">Reference proteome</keyword>
<dbReference type="InterPro" id="IPR027417">
    <property type="entry name" value="P-loop_NTPase"/>
</dbReference>
<dbReference type="Proteomes" id="UP001500426">
    <property type="component" value="Unassembled WGS sequence"/>
</dbReference>
<dbReference type="InterPro" id="IPR052934">
    <property type="entry name" value="Methyl-DNA_Rec/Restrict_Enz"/>
</dbReference>
<evidence type="ECO:0000259" key="1">
    <source>
        <dbReference type="Pfam" id="PF07728"/>
    </source>
</evidence>